<accession>A0A834XCX1</accession>
<protein>
    <submittedName>
        <fullName evidence="1">Uncharacterized protein</fullName>
    </submittedName>
</protein>
<dbReference type="AlphaFoldDB" id="A0A834XCX1"/>
<dbReference type="Proteomes" id="UP000634136">
    <property type="component" value="Unassembled WGS sequence"/>
</dbReference>
<gene>
    <name evidence="1" type="ORF">G2W53_003301</name>
</gene>
<evidence type="ECO:0000313" key="2">
    <source>
        <dbReference type="Proteomes" id="UP000634136"/>
    </source>
</evidence>
<evidence type="ECO:0000313" key="1">
    <source>
        <dbReference type="EMBL" id="KAF7841003.1"/>
    </source>
</evidence>
<reference evidence="1" key="1">
    <citation type="submission" date="2020-09" db="EMBL/GenBank/DDBJ databases">
        <title>Genome-Enabled Discovery of Anthraquinone Biosynthesis in Senna tora.</title>
        <authorList>
            <person name="Kang S.-H."/>
            <person name="Pandey R.P."/>
            <person name="Lee C.-M."/>
            <person name="Sim J.-S."/>
            <person name="Jeong J.-T."/>
            <person name="Choi B.-S."/>
            <person name="Jung M."/>
            <person name="Ginzburg D."/>
            <person name="Zhao K."/>
            <person name="Won S.Y."/>
            <person name="Oh T.-J."/>
            <person name="Yu Y."/>
            <person name="Kim N.-H."/>
            <person name="Lee O.R."/>
            <person name="Lee T.-H."/>
            <person name="Bashyal P."/>
            <person name="Kim T.-S."/>
            <person name="Lee W.-H."/>
            <person name="Kawkins C."/>
            <person name="Kim C.-K."/>
            <person name="Kim J.S."/>
            <person name="Ahn B.O."/>
            <person name="Rhee S.Y."/>
            <person name="Sohng J.K."/>
        </authorList>
    </citation>
    <scope>NUCLEOTIDE SEQUENCE</scope>
    <source>
        <tissue evidence="1">Leaf</tissue>
    </source>
</reference>
<name>A0A834XCX1_9FABA</name>
<proteinExistence type="predicted"/>
<dbReference type="EMBL" id="JAAIUW010000002">
    <property type="protein sequence ID" value="KAF7841003.1"/>
    <property type="molecule type" value="Genomic_DNA"/>
</dbReference>
<sequence length="151" mass="16671">MPKPPGKTSTTVLKLRASHQGNNKINRLYSLYAKVKALEISVAELQIYLLQTLELRSYALQILHHLGIHPQPPPATPSAVVTTPVSHWRGSPIDPFPTTPSISTFIPTSYQLENSTGVQFPAIANSVVEVRDYLQQIFHTLGLYPQPPPAL</sequence>
<organism evidence="1 2">
    <name type="scientific">Senna tora</name>
    <dbReference type="NCBI Taxonomy" id="362788"/>
    <lineage>
        <taxon>Eukaryota</taxon>
        <taxon>Viridiplantae</taxon>
        <taxon>Streptophyta</taxon>
        <taxon>Embryophyta</taxon>
        <taxon>Tracheophyta</taxon>
        <taxon>Spermatophyta</taxon>
        <taxon>Magnoliopsida</taxon>
        <taxon>eudicotyledons</taxon>
        <taxon>Gunneridae</taxon>
        <taxon>Pentapetalae</taxon>
        <taxon>rosids</taxon>
        <taxon>fabids</taxon>
        <taxon>Fabales</taxon>
        <taxon>Fabaceae</taxon>
        <taxon>Caesalpinioideae</taxon>
        <taxon>Cassia clade</taxon>
        <taxon>Senna</taxon>
    </lineage>
</organism>
<comment type="caution">
    <text evidence="1">The sequence shown here is derived from an EMBL/GenBank/DDBJ whole genome shotgun (WGS) entry which is preliminary data.</text>
</comment>
<keyword evidence="2" id="KW-1185">Reference proteome</keyword>